<sequence length="187" mass="20822">MPATRITADVPVTTGGSRDDEIRDLVASTAVLGRVSGRQPWREFLLRVTGGRWPRRPGRPVVPRLATPWQDTVSHERIGWRMRAANLRNHDPDDASVRDEFAFEVDYQLCHRCRIGWVEQPHTLPGYRRRGLAAAGLAALRTENPGFTWHTLGGHIDGSPAFWDAIGADVPGGYRQREVCEHVTAGG</sequence>
<evidence type="ECO:0000313" key="1">
    <source>
        <dbReference type="EMBL" id="GGM22883.1"/>
    </source>
</evidence>
<protein>
    <submittedName>
        <fullName evidence="1">Uncharacterized protein</fullName>
    </submittedName>
</protein>
<organism evidence="1 2">
    <name type="scientific">Dactylosporangium sucinum</name>
    <dbReference type="NCBI Taxonomy" id="1424081"/>
    <lineage>
        <taxon>Bacteria</taxon>
        <taxon>Bacillati</taxon>
        <taxon>Actinomycetota</taxon>
        <taxon>Actinomycetes</taxon>
        <taxon>Micromonosporales</taxon>
        <taxon>Micromonosporaceae</taxon>
        <taxon>Dactylosporangium</taxon>
    </lineage>
</organism>
<accession>A0A917TH18</accession>
<comment type="caution">
    <text evidence="1">The sequence shown here is derived from an EMBL/GenBank/DDBJ whole genome shotgun (WGS) entry which is preliminary data.</text>
</comment>
<dbReference type="AlphaFoldDB" id="A0A917TH18"/>
<name>A0A917TH18_9ACTN</name>
<proteinExistence type="predicted"/>
<gene>
    <name evidence="1" type="ORF">GCM10007977_025080</name>
</gene>
<reference evidence="1" key="1">
    <citation type="journal article" date="2014" name="Int. J. Syst. Evol. Microbiol.">
        <title>Complete genome sequence of Corynebacterium casei LMG S-19264T (=DSM 44701T), isolated from a smear-ripened cheese.</title>
        <authorList>
            <consortium name="US DOE Joint Genome Institute (JGI-PGF)"/>
            <person name="Walter F."/>
            <person name="Albersmeier A."/>
            <person name="Kalinowski J."/>
            <person name="Ruckert C."/>
        </authorList>
    </citation>
    <scope>NUCLEOTIDE SEQUENCE</scope>
    <source>
        <strain evidence="1">JCM 19831</strain>
    </source>
</reference>
<keyword evidence="2" id="KW-1185">Reference proteome</keyword>
<dbReference type="Proteomes" id="UP000642070">
    <property type="component" value="Unassembled WGS sequence"/>
</dbReference>
<dbReference type="EMBL" id="BMPI01000010">
    <property type="protein sequence ID" value="GGM22883.1"/>
    <property type="molecule type" value="Genomic_DNA"/>
</dbReference>
<reference evidence="1" key="2">
    <citation type="submission" date="2020-09" db="EMBL/GenBank/DDBJ databases">
        <authorList>
            <person name="Sun Q."/>
            <person name="Ohkuma M."/>
        </authorList>
    </citation>
    <scope>NUCLEOTIDE SEQUENCE</scope>
    <source>
        <strain evidence="1">JCM 19831</strain>
    </source>
</reference>
<evidence type="ECO:0000313" key="2">
    <source>
        <dbReference type="Proteomes" id="UP000642070"/>
    </source>
</evidence>